<sequence length="112" mass="11855">MSTDAFLSGRGRVAAVDVHAEGEPGHVLMGSHLRVKGATMAERLQYCAYEPVPGEGVSGRNTVVLPSGRADLNAPETWTGSGRGWVAGFHQCVLDPTDPFAEGYTLGDIWGQ</sequence>
<protein>
    <submittedName>
        <fullName evidence="1">Proline racemase</fullName>
    </submittedName>
</protein>
<name>A0A1R1S9V6_9ACTN</name>
<dbReference type="Gene3D" id="3.10.310.10">
    <property type="entry name" value="Diaminopimelate Epimerase, Chain A, domain 1"/>
    <property type="match status" value="2"/>
</dbReference>
<dbReference type="Proteomes" id="UP000186168">
    <property type="component" value="Unassembled WGS sequence"/>
</dbReference>
<dbReference type="RefSeq" id="WP_076971805.1">
    <property type="nucleotide sequence ID" value="NZ_ASQP01000413.1"/>
</dbReference>
<proteinExistence type="predicted"/>
<comment type="caution">
    <text evidence="1">The sequence shown here is derived from an EMBL/GenBank/DDBJ whole genome shotgun (WGS) entry which is preliminary data.</text>
</comment>
<evidence type="ECO:0000313" key="1">
    <source>
        <dbReference type="EMBL" id="OMI35131.1"/>
    </source>
</evidence>
<dbReference type="EMBL" id="ASQP01000413">
    <property type="protein sequence ID" value="OMI35131.1"/>
    <property type="molecule type" value="Genomic_DNA"/>
</dbReference>
<dbReference type="AlphaFoldDB" id="A0A1R1S9V6"/>
<keyword evidence="2" id="KW-1185">Reference proteome</keyword>
<organism evidence="1 2">
    <name type="scientific">Streptomyces sparsogenes DSM 40356</name>
    <dbReference type="NCBI Taxonomy" id="1331668"/>
    <lineage>
        <taxon>Bacteria</taxon>
        <taxon>Bacillati</taxon>
        <taxon>Actinomycetota</taxon>
        <taxon>Actinomycetes</taxon>
        <taxon>Kitasatosporales</taxon>
        <taxon>Streptomycetaceae</taxon>
        <taxon>Streptomyces</taxon>
    </lineage>
</organism>
<evidence type="ECO:0000313" key="2">
    <source>
        <dbReference type="Proteomes" id="UP000186168"/>
    </source>
</evidence>
<reference evidence="1 2" key="1">
    <citation type="submission" date="2013-05" db="EMBL/GenBank/DDBJ databases">
        <title>Genome sequence of Streptomyces sparsogenes DSM 40356.</title>
        <authorList>
            <person name="Coyne S."/>
            <person name="Seebeck F.P."/>
        </authorList>
    </citation>
    <scope>NUCLEOTIDE SEQUENCE [LARGE SCALE GENOMIC DNA]</scope>
    <source>
        <strain evidence="1 2">DSM 40356</strain>
    </source>
</reference>
<gene>
    <name evidence="1" type="ORF">SPAR_32856</name>
</gene>
<accession>A0A1R1S9V6</accession>
<dbReference type="SUPFAM" id="SSF54506">
    <property type="entry name" value="Diaminopimelate epimerase-like"/>
    <property type="match status" value="1"/>
</dbReference>